<evidence type="ECO:0000256" key="1">
    <source>
        <dbReference type="ARBA" id="ARBA00006155"/>
    </source>
</evidence>
<organism evidence="11 12">
    <name type="scientific">Ambispora gerdemannii</name>
    <dbReference type="NCBI Taxonomy" id="144530"/>
    <lineage>
        <taxon>Eukaryota</taxon>
        <taxon>Fungi</taxon>
        <taxon>Fungi incertae sedis</taxon>
        <taxon>Mucoromycota</taxon>
        <taxon>Glomeromycotina</taxon>
        <taxon>Glomeromycetes</taxon>
        <taxon>Archaeosporales</taxon>
        <taxon>Ambisporaceae</taxon>
        <taxon>Ambispora</taxon>
    </lineage>
</organism>
<dbReference type="PANTHER" id="PTHR11947">
    <property type="entry name" value="PYRUVATE DEHYDROGENASE KINASE"/>
    <property type="match status" value="1"/>
</dbReference>
<dbReference type="Proteomes" id="UP000789831">
    <property type="component" value="Unassembled WGS sequence"/>
</dbReference>
<comment type="caution">
    <text evidence="11">The sequence shown here is derived from an EMBL/GenBank/DDBJ whole genome shotgun (WGS) entry which is preliminary data.</text>
</comment>
<reference evidence="11" key="1">
    <citation type="submission" date="2021-06" db="EMBL/GenBank/DDBJ databases">
        <authorList>
            <person name="Kallberg Y."/>
            <person name="Tangrot J."/>
            <person name="Rosling A."/>
        </authorList>
    </citation>
    <scope>NUCLEOTIDE SEQUENCE</scope>
    <source>
        <strain evidence="11">MT106</strain>
    </source>
</reference>
<dbReference type="GO" id="GO:0004740">
    <property type="term" value="F:pyruvate dehydrogenase (acetyl-transferring) kinase activity"/>
    <property type="evidence" value="ECO:0007669"/>
    <property type="project" value="UniProtKB-EC"/>
</dbReference>
<feature type="domain" description="Branched-chain alpha-ketoacid dehydrogenase kinase/Pyruvate dehydrogenase kinase N-terminal" evidence="10">
    <location>
        <begin position="28"/>
        <end position="186"/>
    </location>
</feature>
<accession>A0A9N9FWM3</accession>
<comment type="similarity">
    <text evidence="1 8">Belongs to the PDK/BCKDK protein kinase family.</text>
</comment>
<evidence type="ECO:0000256" key="2">
    <source>
        <dbReference type="ARBA" id="ARBA00022679"/>
    </source>
</evidence>
<evidence type="ECO:0000259" key="9">
    <source>
        <dbReference type="Pfam" id="PF02518"/>
    </source>
</evidence>
<gene>
    <name evidence="11" type="ORF">AGERDE_LOCUS7233</name>
</gene>
<dbReference type="GO" id="GO:0010906">
    <property type="term" value="P:regulation of glucose metabolic process"/>
    <property type="evidence" value="ECO:0007669"/>
    <property type="project" value="TreeGrafter"/>
</dbReference>
<keyword evidence="12" id="KW-1185">Reference proteome</keyword>
<dbReference type="GO" id="GO:0005759">
    <property type="term" value="C:mitochondrial matrix"/>
    <property type="evidence" value="ECO:0007669"/>
    <property type="project" value="UniProtKB-SubCell"/>
</dbReference>
<protein>
    <recommendedName>
        <fullName evidence="8">Protein-serine/threonine kinase</fullName>
        <ecNumber evidence="8">2.7.11.-</ecNumber>
    </recommendedName>
</protein>
<dbReference type="SUPFAM" id="SSF69012">
    <property type="entry name" value="alpha-ketoacid dehydrogenase kinase, N-terminal domain"/>
    <property type="match status" value="1"/>
</dbReference>
<keyword evidence="5 8" id="KW-0067">ATP-binding</keyword>
<keyword evidence="2 8" id="KW-0808">Transferase</keyword>
<dbReference type="OrthoDB" id="241648at2759"/>
<dbReference type="SUPFAM" id="SSF55874">
    <property type="entry name" value="ATPase domain of HSP90 chaperone/DNA topoisomerase II/histidine kinase"/>
    <property type="match status" value="1"/>
</dbReference>
<dbReference type="Pfam" id="PF10436">
    <property type="entry name" value="BCDHK_Adom3"/>
    <property type="match status" value="1"/>
</dbReference>
<keyword evidence="4 8" id="KW-0418">Kinase</keyword>
<dbReference type="EC" id="2.7.11.-" evidence="8"/>
<dbReference type="Pfam" id="PF02518">
    <property type="entry name" value="HATPase_c"/>
    <property type="match status" value="1"/>
</dbReference>
<dbReference type="InterPro" id="IPR018955">
    <property type="entry name" value="BCDHK/PDK_N"/>
</dbReference>
<evidence type="ECO:0000256" key="7">
    <source>
        <dbReference type="ARBA" id="ARBA00048201"/>
    </source>
</evidence>
<feature type="domain" description="Histidine kinase/HSP90-like ATPase" evidence="9">
    <location>
        <begin position="235"/>
        <end position="386"/>
    </location>
</feature>
<sequence length="415" mass="47068">MTPIPSPVLYAIPHEIINRLSTQRVTRVSLKHLATVGRHVLEAKNNTRFIIPAQFLHQELPIRLSQTLKMLNSPNIPHNMNQTPTFQRFREKCYESICLLTSSPKPDTLAAEQSFTALIRNIQRQHRLSTLSFGQIFKEVIESTNTPIGALDTSDTQEFFDRFYAMNLGTRLLIGEHLELHDKGRNLVQRINPLQVAERAIRDARRTCEKHYKRPAPEVQIVTPSVSITTTYIAEHLHRILFELLKNSLRATLDFHHSSSSLPAIKLIIVDGGEDVTIKLSDEGGGIPISASEKVWSYVYSSMHNCPTTTAQNSEHKVPRITWQFDEKGLQLEGEGAQQEVNDYKDMPLISYGHGLPVARLTARYFGGDLSLVSMEGYGTDTYLSLYRDDTHLENFPNIPNDGLLWLNNNENTMV</sequence>
<comment type="catalytic activity">
    <reaction evidence="7">
        <text>L-seryl-[pyruvate dehydrogenase E1 alpha subunit] + ATP = O-phospho-L-seryl-[pyruvate dehydrogenase E1 alpha subunit] + ADP + H(+)</text>
        <dbReference type="Rhea" id="RHEA:23052"/>
        <dbReference type="Rhea" id="RHEA-COMP:13689"/>
        <dbReference type="Rhea" id="RHEA-COMP:13690"/>
        <dbReference type="ChEBI" id="CHEBI:15378"/>
        <dbReference type="ChEBI" id="CHEBI:29999"/>
        <dbReference type="ChEBI" id="CHEBI:30616"/>
        <dbReference type="ChEBI" id="CHEBI:83421"/>
        <dbReference type="ChEBI" id="CHEBI:456216"/>
        <dbReference type="EC" id="2.7.11.2"/>
    </reaction>
</comment>
<proteinExistence type="inferred from homology"/>
<name>A0A9N9FWM3_9GLOM</name>
<dbReference type="AlphaFoldDB" id="A0A9N9FWM3"/>
<evidence type="ECO:0000256" key="4">
    <source>
        <dbReference type="ARBA" id="ARBA00022777"/>
    </source>
</evidence>
<dbReference type="InterPro" id="IPR003594">
    <property type="entry name" value="HATPase_dom"/>
</dbReference>
<dbReference type="InterPro" id="IPR036784">
    <property type="entry name" value="AK/P_DHK_N_sf"/>
</dbReference>
<keyword evidence="3 8" id="KW-0547">Nucleotide-binding</keyword>
<keyword evidence="6 8" id="KW-0496">Mitochondrion</keyword>
<dbReference type="EMBL" id="CAJVPL010001281">
    <property type="protein sequence ID" value="CAG8562735.1"/>
    <property type="molecule type" value="Genomic_DNA"/>
</dbReference>
<evidence type="ECO:0000313" key="11">
    <source>
        <dbReference type="EMBL" id="CAG8562735.1"/>
    </source>
</evidence>
<evidence type="ECO:0000259" key="10">
    <source>
        <dbReference type="Pfam" id="PF10436"/>
    </source>
</evidence>
<dbReference type="GO" id="GO:0005524">
    <property type="term" value="F:ATP binding"/>
    <property type="evidence" value="ECO:0007669"/>
    <property type="project" value="UniProtKB-UniRule"/>
</dbReference>
<dbReference type="Gene3D" id="3.30.565.10">
    <property type="entry name" value="Histidine kinase-like ATPase, C-terminal domain"/>
    <property type="match status" value="1"/>
</dbReference>
<evidence type="ECO:0000256" key="6">
    <source>
        <dbReference type="ARBA" id="ARBA00023128"/>
    </source>
</evidence>
<evidence type="ECO:0000256" key="8">
    <source>
        <dbReference type="RuleBase" id="RU366032"/>
    </source>
</evidence>
<evidence type="ECO:0000256" key="3">
    <source>
        <dbReference type="ARBA" id="ARBA00022741"/>
    </source>
</evidence>
<dbReference type="InterPro" id="IPR036890">
    <property type="entry name" value="HATPase_C_sf"/>
</dbReference>
<evidence type="ECO:0000313" key="12">
    <source>
        <dbReference type="Proteomes" id="UP000789831"/>
    </source>
</evidence>
<dbReference type="InterPro" id="IPR039028">
    <property type="entry name" value="BCKD/PDK"/>
</dbReference>
<dbReference type="PANTHER" id="PTHR11947:SF3">
    <property type="entry name" value="[PYRUVATE DEHYDROGENASE (ACETYL-TRANSFERRING)] KINASE, MITOCHONDRIAL"/>
    <property type="match status" value="1"/>
</dbReference>
<evidence type="ECO:0000256" key="5">
    <source>
        <dbReference type="ARBA" id="ARBA00022840"/>
    </source>
</evidence>
<comment type="subcellular location">
    <subcellularLocation>
        <location evidence="8">Mitochondrion matrix</location>
    </subcellularLocation>
</comment>
<dbReference type="Gene3D" id="1.20.140.20">
    <property type="entry name" value="Alpha-ketoacid/pyruvate dehydrogenase kinase, N-terminal domain"/>
    <property type="match status" value="1"/>
</dbReference>